<dbReference type="InterPro" id="IPR025724">
    <property type="entry name" value="GAG-pre-integrase_dom"/>
</dbReference>
<protein>
    <submittedName>
        <fullName evidence="5">Uncharacterized protein</fullName>
    </submittedName>
</protein>
<organism evidence="5">
    <name type="scientific">Tanacetum cinerariifolium</name>
    <name type="common">Dalmatian daisy</name>
    <name type="synonym">Chrysanthemum cinerariifolium</name>
    <dbReference type="NCBI Taxonomy" id="118510"/>
    <lineage>
        <taxon>Eukaryota</taxon>
        <taxon>Viridiplantae</taxon>
        <taxon>Streptophyta</taxon>
        <taxon>Embryophyta</taxon>
        <taxon>Tracheophyta</taxon>
        <taxon>Spermatophyta</taxon>
        <taxon>Magnoliopsida</taxon>
        <taxon>eudicotyledons</taxon>
        <taxon>Gunneridae</taxon>
        <taxon>Pentapetalae</taxon>
        <taxon>asterids</taxon>
        <taxon>campanulids</taxon>
        <taxon>Asterales</taxon>
        <taxon>Asteraceae</taxon>
        <taxon>Asteroideae</taxon>
        <taxon>Anthemideae</taxon>
        <taxon>Anthemidinae</taxon>
        <taxon>Tanacetum</taxon>
    </lineage>
</organism>
<feature type="domain" description="Retrovirus-related Pol polyprotein from transposon TNT 1-94-like beta-barrel" evidence="4">
    <location>
        <begin position="813"/>
        <end position="885"/>
    </location>
</feature>
<feature type="compositionally biased region" description="Polar residues" evidence="2">
    <location>
        <begin position="1049"/>
        <end position="1058"/>
    </location>
</feature>
<proteinExistence type="predicted"/>
<name>A0A699GN62_TANCI</name>
<feature type="region of interest" description="Disordered" evidence="2">
    <location>
        <begin position="1"/>
        <end position="26"/>
    </location>
</feature>
<dbReference type="EMBL" id="BKCJ010018023">
    <property type="protein sequence ID" value="GEV23525.1"/>
    <property type="molecule type" value="Genomic_DNA"/>
</dbReference>
<accession>A0A699GN62</accession>
<reference evidence="5" key="1">
    <citation type="journal article" date="2019" name="Sci. Rep.">
        <title>Draft genome of Tanacetum cinerariifolium, the natural source of mosquito coil.</title>
        <authorList>
            <person name="Yamashiro T."/>
            <person name="Shiraishi A."/>
            <person name="Satake H."/>
            <person name="Nakayama K."/>
        </authorList>
    </citation>
    <scope>NUCLEOTIDE SEQUENCE</scope>
</reference>
<dbReference type="Pfam" id="PF13976">
    <property type="entry name" value="gag_pre-integrs"/>
    <property type="match status" value="1"/>
</dbReference>
<dbReference type="SUPFAM" id="SSF53098">
    <property type="entry name" value="Ribonuclease H-like"/>
    <property type="match status" value="1"/>
</dbReference>
<dbReference type="Pfam" id="PF22936">
    <property type="entry name" value="Pol_BBD"/>
    <property type="match status" value="1"/>
</dbReference>
<comment type="caution">
    <text evidence="5">The sequence shown here is derived from an EMBL/GenBank/DDBJ whole genome shotgun (WGS) entry which is preliminary data.</text>
</comment>
<dbReference type="InterPro" id="IPR012337">
    <property type="entry name" value="RNaseH-like_sf"/>
</dbReference>
<evidence type="ECO:0000256" key="2">
    <source>
        <dbReference type="SAM" id="MobiDB-lite"/>
    </source>
</evidence>
<evidence type="ECO:0000259" key="3">
    <source>
        <dbReference type="Pfam" id="PF13976"/>
    </source>
</evidence>
<feature type="domain" description="GAG-pre-integrase" evidence="3">
    <location>
        <begin position="886"/>
        <end position="918"/>
    </location>
</feature>
<dbReference type="InterPro" id="IPR036397">
    <property type="entry name" value="RNaseH_sf"/>
</dbReference>
<dbReference type="AlphaFoldDB" id="A0A699GN62"/>
<gene>
    <name evidence="5" type="ORF">Tci_095502</name>
</gene>
<dbReference type="InterPro" id="IPR054722">
    <property type="entry name" value="PolX-like_BBD"/>
</dbReference>
<keyword evidence="1" id="KW-0175">Coiled coil</keyword>
<dbReference type="GO" id="GO:0003676">
    <property type="term" value="F:nucleic acid binding"/>
    <property type="evidence" value="ECO:0007669"/>
    <property type="project" value="InterPro"/>
</dbReference>
<feature type="compositionally biased region" description="Low complexity" evidence="2">
    <location>
        <begin position="1064"/>
        <end position="1073"/>
    </location>
</feature>
<feature type="coiled-coil region" evidence="1">
    <location>
        <begin position="431"/>
        <end position="465"/>
    </location>
</feature>
<evidence type="ECO:0000313" key="5">
    <source>
        <dbReference type="EMBL" id="GEV23525.1"/>
    </source>
</evidence>
<evidence type="ECO:0000256" key="1">
    <source>
        <dbReference type="SAM" id="Coils"/>
    </source>
</evidence>
<dbReference type="Gene3D" id="3.30.420.10">
    <property type="entry name" value="Ribonuclease H-like superfamily/Ribonuclease H"/>
    <property type="match status" value="1"/>
</dbReference>
<sequence length="1216" mass="137531">MRIEKSLNVTFDESLPKPKSSSSVEDNRINEPIVHDLNESPSLQVNVSDEGYPKSVKEARGHLIKHVIGADNRPPMLEKDMYDSWKIIMELYMMNRQHRRMILESVQNGPLIWPTIEENGVTRPRKYSELSPTDVIQADCDVKSTNIILQDSGLTVLVFKQDDDPIDAINHMMSFLSAVVTSRYPTTNNLLRNSSNPRKQATINDGRVTLHPVPGRQISFATYNCKGEGHMSKQCTKPKRKQDDSWFKDKVLLTFITHNATYKADDLDAYDYDCDELNTAKVALMTNLSHYGSDVLAEVHNPDNMDNDMINQDPSASCRPTKVDVPKELPKVSMAVKQHLLESKMLEVKMNQVLNENKQVLEQVINKDIVNIIVNSSVDNAYVNVHECEKCLKDKTELLNKKDFIEKETYNKLDNSVSNQSAPNFDQYFELNELKAQSQEKDTVKRKLKKRIKFLNRNINEDKVNKDIEDIETINIKLDHRVSKLIAENKHLKQIYKQLYELIQPKRIRSKEQCDALINQVNQKSMEIYDLNVSLQEKDLVITALKNELRKLKGKDLADNIITKHTIASEMLKFDMEPMAELRKLKGKDLADNIITKHTIASEMLKFDMEPMAPKLLNNRTFHSDYLRHTQEQAAILKEVVEQGKSQNPLNNSLDSTFFNKLMLSSTGVKSSTSASRSQPSGTANVQNSKLNANSKLICVKCNGYMLSDNHDLRLINVINNVNARPKSKSFKKTSKRKVWKPTGKVFTKTGYTWRPTGQAFTVDGNACPLTRITTTTEVPPRKYTILDTDTPKPVVTLVYSRKPRKSKTNIPYLDSGCSKHMPGDRSQLTNFVSKFLGTIKFGNDHAAKIIGYGDYQIGNVMISRVYYVEGLGHNLFSAGQFCDSNLEASKTTSWLWHRRLSHLNFGAINYLARHGLFEVGISHETSVARTPQQNGVVERRNRTLIEAVHTIRIIEAIHVDFDELIAMASEHSNLEPILHEMTPVTISSGLIPNLPPSTSFLPPSRTDWDLLFQPLFDELLNPPPIVDHPAPEVIAPITKVVAPEPAESTGSPSSTTVDPDAPSVKNVSESSSSSDVIPTIVHTAAPNSEHVNKWTKDHPLDKIIGELERPVSTRHQLYEQALFCYYDAFLSSVEPKTYKDALTQACWIEEMQEGTTFHKVSEASLIYGMESSDPVDTPMVEISRLDEVHKGKPLTVHTIVEWLSPLCILQPVDQT</sequence>
<feature type="region of interest" description="Disordered" evidence="2">
    <location>
        <begin position="1045"/>
        <end position="1073"/>
    </location>
</feature>
<evidence type="ECO:0000259" key="4">
    <source>
        <dbReference type="Pfam" id="PF22936"/>
    </source>
</evidence>